<proteinExistence type="inferred from homology"/>
<dbReference type="Gene3D" id="3.40.50.1820">
    <property type="entry name" value="alpha/beta hydrolase"/>
    <property type="match status" value="1"/>
</dbReference>
<dbReference type="InterPro" id="IPR000073">
    <property type="entry name" value="AB_hydrolase_1"/>
</dbReference>
<sequence length="348" mass="40167">MSSLDLSYYEPFHRNAVLNGKRWHYVDIPGDSSGSLGRGKTLLLVHGFPDTWYGWRHQVPVFRKHGFRLLIPSLLGFPRSEAPLTHPGVATGEKFDGHNVHKELGLEDENIQELECYTADFFAKSMVQLLDQLGIDKVCSFGHDWGAVFAPRLWLNYPERVECVSSACWYYQMPMEGFVDLKDFAEVAPSLRYQLYWGGDAPQEVIQKPLKEFMDRMYHHPTENHLLTSEAEYNNILKEFQYGGKTIAPMFPLYKSRKVAYDIDERDFLTKGRTEEDLAVDVPYLFIGAEFDIALQPGMESVLEGYVKEGLLEKQWVPCGHWVLFEEPEKMNKIYIDFLKKVFGSSKL</sequence>
<organism evidence="3 4">
    <name type="scientific">Yarrowia lipolytica</name>
    <name type="common">Candida lipolytica</name>
    <dbReference type="NCBI Taxonomy" id="4952"/>
    <lineage>
        <taxon>Eukaryota</taxon>
        <taxon>Fungi</taxon>
        <taxon>Dikarya</taxon>
        <taxon>Ascomycota</taxon>
        <taxon>Saccharomycotina</taxon>
        <taxon>Dipodascomycetes</taxon>
        <taxon>Dipodascales</taxon>
        <taxon>Dipodascales incertae sedis</taxon>
        <taxon>Yarrowia</taxon>
    </lineage>
</organism>
<dbReference type="AlphaFoldDB" id="A0A371C357"/>
<evidence type="ECO:0000313" key="4">
    <source>
        <dbReference type="Proteomes" id="UP000256601"/>
    </source>
</evidence>
<name>A0A371C357_YARLL</name>
<dbReference type="Pfam" id="PF00561">
    <property type="entry name" value="Abhydrolase_1"/>
    <property type="match status" value="1"/>
</dbReference>
<dbReference type="PANTHER" id="PTHR43329">
    <property type="entry name" value="EPOXIDE HYDROLASE"/>
    <property type="match status" value="1"/>
</dbReference>
<dbReference type="InterPro" id="IPR029058">
    <property type="entry name" value="AB_hydrolase_fold"/>
</dbReference>
<dbReference type="VEuPathDB" id="FungiDB:YALI1_C32034g"/>
<accession>A0A371C357</accession>
<dbReference type="EMBL" id="KZ859022">
    <property type="protein sequence ID" value="RDW24757.1"/>
    <property type="molecule type" value="Genomic_DNA"/>
</dbReference>
<dbReference type="Proteomes" id="UP000256601">
    <property type="component" value="Unassembled WGS sequence"/>
</dbReference>
<evidence type="ECO:0000256" key="2">
    <source>
        <dbReference type="ARBA" id="ARBA00038334"/>
    </source>
</evidence>
<keyword evidence="1 3" id="KW-0378">Hydrolase</keyword>
<comment type="similarity">
    <text evidence="2">Belongs to the AB hydrolase superfamily. Epoxide hydrolase family.</text>
</comment>
<gene>
    <name evidence="3" type="ORF">B0I71DRAFT_133750</name>
</gene>
<evidence type="ECO:0000256" key="1">
    <source>
        <dbReference type="ARBA" id="ARBA00022801"/>
    </source>
</evidence>
<protein>
    <submittedName>
        <fullName evidence="3">Alpha/Beta hydrolase protein</fullName>
    </submittedName>
</protein>
<evidence type="ECO:0000313" key="3">
    <source>
        <dbReference type="EMBL" id="RDW24757.1"/>
    </source>
</evidence>
<reference evidence="3 4" key="1">
    <citation type="submission" date="2018-07" db="EMBL/GenBank/DDBJ databases">
        <title>Draft Genome Assemblies for Five Robust Yarrowia lipolytica Strains Exhibiting High Lipid Production and Pentose Sugar Utilization and Sugar Alcohol Secretion from Undetoxified Lignocellulosic Biomass Hydrolysates.</title>
        <authorList>
            <consortium name="DOE Joint Genome Institute"/>
            <person name="Walker C."/>
            <person name="Ryu S."/>
            <person name="Na H."/>
            <person name="Zane M."/>
            <person name="LaButti K."/>
            <person name="Lipzen A."/>
            <person name="Haridas S."/>
            <person name="Barry K."/>
            <person name="Grigoriev I.V."/>
            <person name="Quarterman J."/>
            <person name="Slininger P."/>
            <person name="Dien B."/>
            <person name="Trinh C.T."/>
        </authorList>
    </citation>
    <scope>NUCLEOTIDE SEQUENCE [LARGE SCALE GENOMIC DNA]</scope>
    <source>
        <strain evidence="3 4">YB392</strain>
    </source>
</reference>
<dbReference type="VEuPathDB" id="FungiDB:YALI0_C23224g"/>
<dbReference type="OrthoDB" id="284184at2759"/>
<dbReference type="PRINTS" id="PR00412">
    <property type="entry name" value="EPOXHYDRLASE"/>
</dbReference>
<dbReference type="InterPro" id="IPR000639">
    <property type="entry name" value="Epox_hydrolase-like"/>
</dbReference>
<dbReference type="SUPFAM" id="SSF53474">
    <property type="entry name" value="alpha/beta-Hydrolases"/>
    <property type="match status" value="1"/>
</dbReference>
<dbReference type="GO" id="GO:0016787">
    <property type="term" value="F:hydrolase activity"/>
    <property type="evidence" value="ECO:0007669"/>
    <property type="project" value="UniProtKB-KW"/>
</dbReference>